<protein>
    <submittedName>
        <fullName evidence="1">Uncharacterized protein</fullName>
    </submittedName>
</protein>
<name>A0ABD0L719_9CAEN</name>
<comment type="caution">
    <text evidence="1">The sequence shown here is derived from an EMBL/GenBank/DDBJ whole genome shotgun (WGS) entry which is preliminary data.</text>
</comment>
<gene>
    <name evidence="1" type="ORF">BaRGS_00013523</name>
</gene>
<organism evidence="1 2">
    <name type="scientific">Batillaria attramentaria</name>
    <dbReference type="NCBI Taxonomy" id="370345"/>
    <lineage>
        <taxon>Eukaryota</taxon>
        <taxon>Metazoa</taxon>
        <taxon>Spiralia</taxon>
        <taxon>Lophotrochozoa</taxon>
        <taxon>Mollusca</taxon>
        <taxon>Gastropoda</taxon>
        <taxon>Caenogastropoda</taxon>
        <taxon>Sorbeoconcha</taxon>
        <taxon>Cerithioidea</taxon>
        <taxon>Batillariidae</taxon>
        <taxon>Batillaria</taxon>
    </lineage>
</organism>
<evidence type="ECO:0000313" key="2">
    <source>
        <dbReference type="Proteomes" id="UP001519460"/>
    </source>
</evidence>
<reference evidence="1 2" key="1">
    <citation type="journal article" date="2023" name="Sci. Data">
        <title>Genome assembly of the Korean intertidal mud-creeper Batillaria attramentaria.</title>
        <authorList>
            <person name="Patra A.K."/>
            <person name="Ho P.T."/>
            <person name="Jun S."/>
            <person name="Lee S.J."/>
            <person name="Kim Y."/>
            <person name="Won Y.J."/>
        </authorList>
    </citation>
    <scope>NUCLEOTIDE SEQUENCE [LARGE SCALE GENOMIC DNA]</scope>
    <source>
        <strain evidence="1">Wonlab-2016</strain>
    </source>
</reference>
<evidence type="ECO:0000313" key="1">
    <source>
        <dbReference type="EMBL" id="KAK7495341.1"/>
    </source>
</evidence>
<sequence>MQCETVACWNVSGVHAIAFGERKTGENGRQTSSSQKIKYCDNLRHRNHTCHTGNPSHSRSFKIVKSFHRTCHGHLTTVDTAGWLAIFAVYGQFANVPVCIAPAIFSLSLAGLAPGSGQPCGHSAGCLPTHSQTGRVIYFPASVLPEA</sequence>
<keyword evidence="2" id="KW-1185">Reference proteome</keyword>
<dbReference type="EMBL" id="JACVVK020000076">
    <property type="protein sequence ID" value="KAK7495341.1"/>
    <property type="molecule type" value="Genomic_DNA"/>
</dbReference>
<dbReference type="Proteomes" id="UP001519460">
    <property type="component" value="Unassembled WGS sequence"/>
</dbReference>
<accession>A0ABD0L719</accession>
<proteinExistence type="predicted"/>
<dbReference type="AlphaFoldDB" id="A0ABD0L719"/>